<keyword evidence="4" id="KW-1185">Reference proteome</keyword>
<organism evidence="3 4">
    <name type="scientific">Alectoria fallacina</name>
    <dbReference type="NCBI Taxonomy" id="1903189"/>
    <lineage>
        <taxon>Eukaryota</taxon>
        <taxon>Fungi</taxon>
        <taxon>Dikarya</taxon>
        <taxon>Ascomycota</taxon>
        <taxon>Pezizomycotina</taxon>
        <taxon>Lecanoromycetes</taxon>
        <taxon>OSLEUM clade</taxon>
        <taxon>Lecanoromycetidae</taxon>
        <taxon>Lecanorales</taxon>
        <taxon>Lecanorineae</taxon>
        <taxon>Parmeliaceae</taxon>
        <taxon>Alectoria</taxon>
    </lineage>
</organism>
<evidence type="ECO:0000256" key="1">
    <source>
        <dbReference type="SAM" id="MobiDB-lite"/>
    </source>
</evidence>
<reference evidence="3" key="1">
    <citation type="submission" date="2021-03" db="EMBL/GenBank/DDBJ databases">
        <authorList>
            <person name="Tagirdzhanova G."/>
        </authorList>
    </citation>
    <scope>NUCLEOTIDE SEQUENCE</scope>
</reference>
<proteinExistence type="predicted"/>
<dbReference type="EMBL" id="CAJPDR010000022">
    <property type="protein sequence ID" value="CAF9907611.1"/>
    <property type="molecule type" value="Genomic_DNA"/>
</dbReference>
<feature type="compositionally biased region" description="Polar residues" evidence="1">
    <location>
        <begin position="38"/>
        <end position="54"/>
    </location>
</feature>
<protein>
    <recommendedName>
        <fullName evidence="2">Plasmid pRiA4b Orf3-like domain-containing protein</fullName>
    </recommendedName>
</protein>
<evidence type="ECO:0000313" key="3">
    <source>
        <dbReference type="EMBL" id="CAF9907611.1"/>
    </source>
</evidence>
<sequence length="328" mass="35939">MVISVEEAEDGRTVTSVVASREEDPNHHAKGAEKTSFIYLSSHANASKQPPSSKETGKSKKAAEDEDAHVQSSQPPQATATSHEVSSPNSESANNYLILVTLSGSSNPTITRLLSLPSSLTFDKLHGVLQISFGWTNSPMHEFNVLLVDDEPGFRGHHSFLALCPNPNGLPEDLRADNKAESEVTLADVCEKPEWKDRAVIDYEYDHGDSWNHHLTLPGRATPGTNAQFGAPDHVKILCLNGQGHPAAEDVGGTWGWRGLKEAFKHPRKTENREQVDWYKIGCLNGDTNLDPYAFDILDVNDGLRDAFADNQARENADDTCEECGKDL</sequence>
<dbReference type="Proteomes" id="UP000664203">
    <property type="component" value="Unassembled WGS sequence"/>
</dbReference>
<dbReference type="OrthoDB" id="245563at2759"/>
<comment type="caution">
    <text evidence="3">The sequence shown here is derived from an EMBL/GenBank/DDBJ whole genome shotgun (WGS) entry which is preliminary data.</text>
</comment>
<feature type="compositionally biased region" description="Polar residues" evidence="1">
    <location>
        <begin position="70"/>
        <end position="90"/>
    </location>
</feature>
<dbReference type="Pfam" id="PF07929">
    <property type="entry name" value="PRiA4_ORF3"/>
    <property type="match status" value="1"/>
</dbReference>
<evidence type="ECO:0000259" key="2">
    <source>
        <dbReference type="Pfam" id="PF07929"/>
    </source>
</evidence>
<accession>A0A8H3ERJ1</accession>
<name>A0A8H3ERJ1_9LECA</name>
<dbReference type="AlphaFoldDB" id="A0A8H3ERJ1"/>
<feature type="region of interest" description="Disordered" evidence="1">
    <location>
        <begin position="1"/>
        <end position="90"/>
    </location>
</feature>
<dbReference type="InterPro" id="IPR024047">
    <property type="entry name" value="MM3350-like_sf"/>
</dbReference>
<feature type="compositionally biased region" description="Basic and acidic residues" evidence="1">
    <location>
        <begin position="20"/>
        <end position="33"/>
    </location>
</feature>
<gene>
    <name evidence="3" type="ORF">ALECFALPRED_003550</name>
</gene>
<dbReference type="InterPro" id="IPR012912">
    <property type="entry name" value="Plasmid_pRiA4b_Orf3-like"/>
</dbReference>
<dbReference type="PANTHER" id="PTHR41878:SF1">
    <property type="entry name" value="TNPR PROTEIN"/>
    <property type="match status" value="1"/>
</dbReference>
<evidence type="ECO:0000313" key="4">
    <source>
        <dbReference type="Proteomes" id="UP000664203"/>
    </source>
</evidence>
<dbReference type="Gene3D" id="3.10.290.30">
    <property type="entry name" value="MM3350-like"/>
    <property type="match status" value="1"/>
</dbReference>
<dbReference type="PANTHER" id="PTHR41878">
    <property type="entry name" value="LEXA REPRESSOR-RELATED"/>
    <property type="match status" value="1"/>
</dbReference>
<dbReference type="SUPFAM" id="SSF159941">
    <property type="entry name" value="MM3350-like"/>
    <property type="match status" value="1"/>
</dbReference>
<feature type="domain" description="Plasmid pRiA4b Orf3-like" evidence="2">
    <location>
        <begin position="96"/>
        <end position="296"/>
    </location>
</feature>